<dbReference type="RefSeq" id="WP_369711674.1">
    <property type="nucleotide sequence ID" value="NZ_CP165644.1"/>
</dbReference>
<feature type="signal peptide" evidence="2">
    <location>
        <begin position="1"/>
        <end position="18"/>
    </location>
</feature>
<dbReference type="Pfam" id="PF13374">
    <property type="entry name" value="TPR_10"/>
    <property type="match status" value="1"/>
</dbReference>
<dbReference type="KEGG" id="lrug:AB8B22_03485"/>
<dbReference type="InterPro" id="IPR006597">
    <property type="entry name" value="Sel1-like"/>
</dbReference>
<protein>
    <submittedName>
        <fullName evidence="3">Tetratricopeptide repeat protein</fullName>
    </submittedName>
</protein>
<keyword evidence="1" id="KW-0802">TPR repeat</keyword>
<gene>
    <name evidence="3" type="ORF">AB8B22_03485</name>
</gene>
<evidence type="ECO:0000256" key="2">
    <source>
        <dbReference type="SAM" id="SignalP"/>
    </source>
</evidence>
<dbReference type="AlphaFoldDB" id="A0AB39VIW0"/>
<name>A0AB39VIW0_9FUSO</name>
<keyword evidence="2" id="KW-0732">Signal</keyword>
<feature type="chain" id="PRO_5044221261" evidence="2">
    <location>
        <begin position="19"/>
        <end position="263"/>
    </location>
</feature>
<dbReference type="PROSITE" id="PS50005">
    <property type="entry name" value="TPR"/>
    <property type="match status" value="2"/>
</dbReference>
<dbReference type="InterPro" id="IPR011990">
    <property type="entry name" value="TPR-like_helical_dom_sf"/>
</dbReference>
<dbReference type="EMBL" id="CP165644">
    <property type="protein sequence ID" value="XDU67490.1"/>
    <property type="molecule type" value="Genomic_DNA"/>
</dbReference>
<dbReference type="Gene3D" id="1.25.40.10">
    <property type="entry name" value="Tetratricopeptide repeat domain"/>
    <property type="match status" value="2"/>
</dbReference>
<reference evidence="3" key="1">
    <citation type="submission" date="2024-07" db="EMBL/GenBank/DDBJ databases">
        <authorList>
            <person name="Li X.-J."/>
            <person name="Wang X."/>
        </authorList>
    </citation>
    <scope>NUCLEOTIDE SEQUENCE</scope>
    <source>
        <strain evidence="3">HSP-334</strain>
    </source>
</reference>
<dbReference type="SMART" id="SM00028">
    <property type="entry name" value="TPR"/>
    <property type="match status" value="2"/>
</dbReference>
<sequence length="263" mass="30255">MKKILILLIILSNLTFGAQNFSANSKVLDKIEAEVIKELDRGNNEKAISILKKSILENPEKSVFLKIMLGMIYIDMERNSEAEKEFNEAVELQKKYPFFDENGKKQDVKLIIGSIYFGAEDTKNALKWLKQVDDKDFNEIFDNQKGLKDYILGILNYKEDNIEEAKKNLLKSYIYDEDGLSENILGQIYLDEGNQKEAQKWFLKSINKGNSGGQANLGFLYQMLGDKEKALKWMTKALETAKKEKNAEQVKEIQEMIESVKNN</sequence>
<dbReference type="SUPFAM" id="SSF81901">
    <property type="entry name" value="HCP-like"/>
    <property type="match status" value="1"/>
</dbReference>
<dbReference type="InterPro" id="IPR019734">
    <property type="entry name" value="TPR_rpt"/>
</dbReference>
<evidence type="ECO:0000256" key="1">
    <source>
        <dbReference type="PROSITE-ProRule" id="PRU00339"/>
    </source>
</evidence>
<evidence type="ECO:0000313" key="3">
    <source>
        <dbReference type="EMBL" id="XDU67490.1"/>
    </source>
</evidence>
<feature type="repeat" description="TPR" evidence="1">
    <location>
        <begin position="211"/>
        <end position="244"/>
    </location>
</feature>
<feature type="repeat" description="TPR" evidence="1">
    <location>
        <begin position="63"/>
        <end position="96"/>
    </location>
</feature>
<proteinExistence type="predicted"/>
<dbReference type="PANTHER" id="PTHR12558">
    <property type="entry name" value="CELL DIVISION CYCLE 16,23,27"/>
    <property type="match status" value="1"/>
</dbReference>
<dbReference type="Pfam" id="PF13181">
    <property type="entry name" value="TPR_8"/>
    <property type="match status" value="2"/>
</dbReference>
<accession>A0AB39VIW0</accession>
<organism evidence="3">
    <name type="scientific">Leptotrichia rugosa</name>
    <dbReference type="NCBI Taxonomy" id="3239302"/>
    <lineage>
        <taxon>Bacteria</taxon>
        <taxon>Fusobacteriati</taxon>
        <taxon>Fusobacteriota</taxon>
        <taxon>Fusobacteriia</taxon>
        <taxon>Fusobacteriales</taxon>
        <taxon>Leptotrichiaceae</taxon>
        <taxon>Leptotrichia</taxon>
    </lineage>
</organism>
<dbReference type="PANTHER" id="PTHR12558:SF13">
    <property type="entry name" value="CELL DIVISION CYCLE PROTEIN 27 HOMOLOG"/>
    <property type="match status" value="1"/>
</dbReference>
<dbReference type="SMART" id="SM00671">
    <property type="entry name" value="SEL1"/>
    <property type="match status" value="2"/>
</dbReference>